<reference evidence="3 4" key="1">
    <citation type="journal article" date="2019" name="Genome Biol. Evol.">
        <title>Insights into the evolution of the New World diploid cottons (Gossypium, subgenus Houzingenia) based on genome sequencing.</title>
        <authorList>
            <person name="Grover C.E."/>
            <person name="Arick M.A. 2nd"/>
            <person name="Thrash A."/>
            <person name="Conover J.L."/>
            <person name="Sanders W.S."/>
            <person name="Peterson D.G."/>
            <person name="Frelichowski J.E."/>
            <person name="Scheffler J.A."/>
            <person name="Scheffler B.E."/>
            <person name="Wendel J.F."/>
        </authorList>
    </citation>
    <scope>NUCLEOTIDE SEQUENCE [LARGE SCALE GENOMIC DNA]</scope>
    <source>
        <strain evidence="3">8</strain>
        <tissue evidence="3">Leaf</tissue>
    </source>
</reference>
<dbReference type="PANTHER" id="PTHR34962:SF3">
    <property type="entry name" value="ABC SUBFAMILY C PROTEIN"/>
    <property type="match status" value="1"/>
</dbReference>
<keyword evidence="2" id="KW-1133">Transmembrane helix</keyword>
<evidence type="ECO:0000313" key="4">
    <source>
        <dbReference type="Proteomes" id="UP000593568"/>
    </source>
</evidence>
<dbReference type="Proteomes" id="UP000593568">
    <property type="component" value="Unassembled WGS sequence"/>
</dbReference>
<dbReference type="AlphaFoldDB" id="A0A7J9FRC7"/>
<dbReference type="PANTHER" id="PTHR34962">
    <property type="entry name" value="EMBRYO DEFECTIVE 1703-RELATED"/>
    <property type="match status" value="1"/>
</dbReference>
<sequence length="570" mass="63721">MSVTHLVRAPLSNPWRGGTVSLTLSSVPKYSLKPLLFSRLSTPFPSKHTKRKNYLRPKILKTLTKPFPSSNPINPITPIESQPETKPLDVVVFEPPSDETDKVEEFRVSETRGVVNGENSGGFGKFSPYSVMKFGFYFVGIFLFQTLIAVWVMGNWDSEGKDRNLRKNRSKNGEFLNNGKVGLNSRTMVYCDESELEEKVEEIRAMAREARKIEKKEPKNGDEEDETLNSRTRIGIEKEIGTRLSKLEKKLNSKKDTFPGSYSSFLDELNDGDDEKEVNKRLFVKKKFKFRGPEKSLRSGVKGFSGLKDGSKLSNKNGVAANASRFEEVDDGTAVVSQDLVSLPSNREKIKEEELGSLHDNTSAGPESSEERLSNEAIKSMNSRDLDTLKSKISTNENPEAKTKSDKVALLRTSKRIDVSNKPPVDKVKGNQLGIKTDPWWLNLPYVLVILMQRGDDLEGLEGLFTIQLSSEGQEQSKTSCVVAFEDRSDASNFCYLLDCFFEDLGDFSADVIPMSVKELNEAVKSHAKEVIVVQKGQLKLYAGQPFAEVEMALQSLIENNQNASIANSE</sequence>
<keyword evidence="4" id="KW-1185">Reference proteome</keyword>
<evidence type="ECO:0000313" key="3">
    <source>
        <dbReference type="EMBL" id="MBA0787847.1"/>
    </source>
</evidence>
<protein>
    <submittedName>
        <fullName evidence="3">Uncharacterized protein</fullName>
    </submittedName>
</protein>
<feature type="region of interest" description="Disordered" evidence="1">
    <location>
        <begin position="351"/>
        <end position="407"/>
    </location>
</feature>
<keyword evidence="2" id="KW-0472">Membrane</keyword>
<gene>
    <name evidence="3" type="ORF">Gotri_025396</name>
</gene>
<name>A0A7J9FRC7_9ROSI</name>
<comment type="caution">
    <text evidence="3">The sequence shown here is derived from an EMBL/GenBank/DDBJ whole genome shotgun (WGS) entry which is preliminary data.</text>
</comment>
<evidence type="ECO:0000256" key="1">
    <source>
        <dbReference type="SAM" id="MobiDB-lite"/>
    </source>
</evidence>
<dbReference type="EMBL" id="JABEZW010226648">
    <property type="protein sequence ID" value="MBA0787847.1"/>
    <property type="molecule type" value="Genomic_DNA"/>
</dbReference>
<organism evidence="3 4">
    <name type="scientific">Gossypium trilobum</name>
    <dbReference type="NCBI Taxonomy" id="34281"/>
    <lineage>
        <taxon>Eukaryota</taxon>
        <taxon>Viridiplantae</taxon>
        <taxon>Streptophyta</taxon>
        <taxon>Embryophyta</taxon>
        <taxon>Tracheophyta</taxon>
        <taxon>Spermatophyta</taxon>
        <taxon>Magnoliopsida</taxon>
        <taxon>eudicotyledons</taxon>
        <taxon>Gunneridae</taxon>
        <taxon>Pentapetalae</taxon>
        <taxon>rosids</taxon>
        <taxon>malvids</taxon>
        <taxon>Malvales</taxon>
        <taxon>Malvaceae</taxon>
        <taxon>Malvoideae</taxon>
        <taxon>Gossypium</taxon>
    </lineage>
</organism>
<dbReference type="Pfam" id="PF11360">
    <property type="entry name" value="DUF3110"/>
    <property type="match status" value="1"/>
</dbReference>
<dbReference type="InterPro" id="IPR021503">
    <property type="entry name" value="DUF3110"/>
</dbReference>
<feature type="region of interest" description="Disordered" evidence="1">
    <location>
        <begin position="295"/>
        <end position="316"/>
    </location>
</feature>
<feature type="transmembrane region" description="Helical" evidence="2">
    <location>
        <begin position="134"/>
        <end position="154"/>
    </location>
</feature>
<evidence type="ECO:0000256" key="2">
    <source>
        <dbReference type="SAM" id="Phobius"/>
    </source>
</evidence>
<accession>A0A7J9FRC7</accession>
<proteinExistence type="predicted"/>
<keyword evidence="2" id="KW-0812">Transmembrane</keyword>